<sequence length="49" mass="5569">MPSILTVGWSWQKAHTESEITVWEYVTEITDPSCLILAYSSRLALVEIT</sequence>
<accession>A0A9Q9UWN7</accession>
<gene>
    <name evidence="1" type="ORF">BJP36_38970</name>
</gene>
<proteinExistence type="predicted"/>
<protein>
    <submittedName>
        <fullName evidence="1">Uncharacterized protein</fullName>
    </submittedName>
</protein>
<reference evidence="1" key="2">
    <citation type="submission" date="2022-10" db="EMBL/GenBank/DDBJ databases">
        <authorList>
            <person name="Ngo T.-E."/>
        </authorList>
    </citation>
    <scope>NUCLEOTIDE SEQUENCE</scope>
    <source>
        <strain evidence="1">JHB</strain>
    </source>
</reference>
<organism evidence="1">
    <name type="scientific">Moorena producens (strain JHB)</name>
    <dbReference type="NCBI Taxonomy" id="1454205"/>
    <lineage>
        <taxon>Bacteria</taxon>
        <taxon>Bacillati</taxon>
        <taxon>Cyanobacteriota</taxon>
        <taxon>Cyanophyceae</taxon>
        <taxon>Coleofasciculales</taxon>
        <taxon>Coleofasciculaceae</taxon>
        <taxon>Moorena</taxon>
    </lineage>
</organism>
<dbReference type="AlphaFoldDB" id="A0A9Q9UWN7"/>
<name>A0A9Q9UWN7_MOOP1</name>
<reference evidence="1" key="1">
    <citation type="journal article" date="2017" name="Proc. Natl. Acad. Sci. U.S.A.">
        <title>Comparative genomics uncovers the prolific and distinctive metabolic potential of the cyanobacterial genus Moorea.</title>
        <authorList>
            <person name="Leao T."/>
            <person name="Castelao G."/>
            <person name="Korobeynikov A."/>
            <person name="Monroe E.A."/>
            <person name="Podell S."/>
            <person name="Glukhov E."/>
            <person name="Allen E.E."/>
            <person name="Gerwick W.H."/>
            <person name="Gerwick L."/>
        </authorList>
    </citation>
    <scope>NUCLEOTIDE SEQUENCE</scope>
    <source>
        <strain evidence="1">JHB</strain>
    </source>
</reference>
<dbReference type="EMBL" id="CP017708">
    <property type="protein sequence ID" value="WAN70051.1"/>
    <property type="molecule type" value="Genomic_DNA"/>
</dbReference>
<evidence type="ECO:0000313" key="1">
    <source>
        <dbReference type="EMBL" id="WAN70051.1"/>
    </source>
</evidence>
<dbReference type="Proteomes" id="UP000176944">
    <property type="component" value="Chromosome"/>
</dbReference>